<dbReference type="STRING" id="1045775.SAMN05216378_1319"/>
<dbReference type="InterPro" id="IPR002347">
    <property type="entry name" value="SDR_fam"/>
</dbReference>
<evidence type="ECO:0000256" key="2">
    <source>
        <dbReference type="ARBA" id="ARBA00023002"/>
    </source>
</evidence>
<comment type="similarity">
    <text evidence="1">Belongs to the short-chain dehydrogenases/reductases (SDR) family.</text>
</comment>
<dbReference type="Gene3D" id="3.40.50.720">
    <property type="entry name" value="NAD(P)-binding Rossmann-like Domain"/>
    <property type="match status" value="1"/>
</dbReference>
<keyword evidence="4" id="KW-1185">Reference proteome</keyword>
<dbReference type="InterPro" id="IPR036291">
    <property type="entry name" value="NAD(P)-bd_dom_sf"/>
</dbReference>
<gene>
    <name evidence="3" type="ORF">SAMN05216378_1319</name>
</gene>
<evidence type="ECO:0000256" key="1">
    <source>
        <dbReference type="ARBA" id="ARBA00006484"/>
    </source>
</evidence>
<dbReference type="EMBL" id="FOMT01000001">
    <property type="protein sequence ID" value="SFD76325.1"/>
    <property type="molecule type" value="Genomic_DNA"/>
</dbReference>
<dbReference type="AlphaFoldDB" id="A0A1I1V0J2"/>
<dbReference type="SUPFAM" id="SSF51735">
    <property type="entry name" value="NAD(P)-binding Rossmann-fold domains"/>
    <property type="match status" value="1"/>
</dbReference>
<keyword evidence="2" id="KW-0560">Oxidoreductase</keyword>
<dbReference type="PRINTS" id="PR00081">
    <property type="entry name" value="GDHRDH"/>
</dbReference>
<dbReference type="RefSeq" id="WP_091182468.1">
    <property type="nucleotide sequence ID" value="NZ_FOMT01000001.1"/>
</dbReference>
<dbReference type="CDD" id="cd05233">
    <property type="entry name" value="SDR_c"/>
    <property type="match status" value="1"/>
</dbReference>
<dbReference type="OrthoDB" id="9805904at2"/>
<dbReference type="GO" id="GO:0008206">
    <property type="term" value="P:bile acid metabolic process"/>
    <property type="evidence" value="ECO:0007669"/>
    <property type="project" value="UniProtKB-ARBA"/>
</dbReference>
<dbReference type="GO" id="GO:0016491">
    <property type="term" value="F:oxidoreductase activity"/>
    <property type="evidence" value="ECO:0007669"/>
    <property type="project" value="UniProtKB-KW"/>
</dbReference>
<evidence type="ECO:0000313" key="3">
    <source>
        <dbReference type="EMBL" id="SFD76325.1"/>
    </source>
</evidence>
<proteinExistence type="inferred from homology"/>
<evidence type="ECO:0000313" key="4">
    <source>
        <dbReference type="Proteomes" id="UP000198855"/>
    </source>
</evidence>
<dbReference type="PRINTS" id="PR00080">
    <property type="entry name" value="SDRFAMILY"/>
</dbReference>
<protein>
    <submittedName>
        <fullName evidence="3">NAD(P)-dependent dehydrogenase, short-chain alcohol dehydrogenase family</fullName>
    </submittedName>
</protein>
<dbReference type="Proteomes" id="UP000198855">
    <property type="component" value="Unassembled WGS sequence"/>
</dbReference>
<dbReference type="Pfam" id="PF13561">
    <property type="entry name" value="adh_short_C2"/>
    <property type="match status" value="1"/>
</dbReference>
<dbReference type="FunFam" id="3.40.50.720:FF:000084">
    <property type="entry name" value="Short-chain dehydrogenase reductase"/>
    <property type="match status" value="1"/>
</dbReference>
<name>A0A1I1V0J2_9BACL</name>
<accession>A0A1I1V0J2</accession>
<reference evidence="4" key="1">
    <citation type="submission" date="2016-10" db="EMBL/GenBank/DDBJ databases">
        <authorList>
            <person name="Varghese N."/>
            <person name="Submissions S."/>
        </authorList>
    </citation>
    <scope>NUCLEOTIDE SEQUENCE [LARGE SCALE GENOMIC DNA]</scope>
    <source>
        <strain evidence="4">CGMCC 1.10784</strain>
    </source>
</reference>
<organism evidence="3 4">
    <name type="scientific">Paenibacillus catalpae</name>
    <dbReference type="NCBI Taxonomy" id="1045775"/>
    <lineage>
        <taxon>Bacteria</taxon>
        <taxon>Bacillati</taxon>
        <taxon>Bacillota</taxon>
        <taxon>Bacilli</taxon>
        <taxon>Bacillales</taxon>
        <taxon>Paenibacillaceae</taxon>
        <taxon>Paenibacillus</taxon>
    </lineage>
</organism>
<dbReference type="PANTHER" id="PTHR43639:SF1">
    <property type="entry name" value="SHORT-CHAIN DEHYDROGENASE_REDUCTASE FAMILY PROTEIN"/>
    <property type="match status" value="1"/>
</dbReference>
<dbReference type="PANTHER" id="PTHR43639">
    <property type="entry name" value="OXIDOREDUCTASE, SHORT-CHAIN DEHYDROGENASE/REDUCTASE FAMILY (AFU_ORTHOLOGUE AFUA_5G02870)"/>
    <property type="match status" value="1"/>
</dbReference>
<sequence>MTFQGKVAVITGASSGIGKAVAVELVKQGANVVLNGRREQALVDAAKEINPTGVHVAYVAGDISNPQIAQRLIDEGLSRFGRIDTLVNNAGIFLAKPFHDYTEAEFESVLSTNVAGFFHITQRAVTEMLKSGSGHIVNITASGASEQPIKSVPSVLAALTKGGLTTATKSLAIEYADKGIRVNAVAPGVIKTPMHAVETHDFLSKLHPMGRMGEAQEIVDAIVYLESAQFVTGAVIHVDGGQNAGQW</sequence>